<dbReference type="SUPFAM" id="SSF51430">
    <property type="entry name" value="NAD(P)-linked oxidoreductase"/>
    <property type="match status" value="1"/>
</dbReference>
<evidence type="ECO:0000313" key="3">
    <source>
        <dbReference type="EMBL" id="KAK2942024.1"/>
    </source>
</evidence>
<dbReference type="InterPro" id="IPR023210">
    <property type="entry name" value="NADP_OxRdtase_dom"/>
</dbReference>
<reference evidence="3 4" key="1">
    <citation type="journal article" date="2022" name="bioRxiv">
        <title>Genomics of Preaxostyla Flagellates Illuminates Evolutionary Transitions and the Path Towards Mitochondrial Loss.</title>
        <authorList>
            <person name="Novak L.V.F."/>
            <person name="Treitli S.C."/>
            <person name="Pyrih J."/>
            <person name="Halakuc P."/>
            <person name="Pipaliya S.V."/>
            <person name="Vacek V."/>
            <person name="Brzon O."/>
            <person name="Soukal P."/>
            <person name="Eme L."/>
            <person name="Dacks J.B."/>
            <person name="Karnkowska A."/>
            <person name="Elias M."/>
            <person name="Hampl V."/>
        </authorList>
    </citation>
    <scope>NUCLEOTIDE SEQUENCE [LARGE SCALE GENOMIC DNA]</scope>
    <source>
        <strain evidence="3">NAU3</strain>
        <tissue evidence="3">Gut</tissue>
    </source>
</reference>
<evidence type="ECO:0000313" key="4">
    <source>
        <dbReference type="Proteomes" id="UP001281761"/>
    </source>
</evidence>
<dbReference type="PANTHER" id="PTHR43364:SF4">
    <property type="entry name" value="NAD(P)-LINKED OXIDOREDUCTASE SUPERFAMILY PROTEIN"/>
    <property type="match status" value="1"/>
</dbReference>
<organism evidence="3 4">
    <name type="scientific">Blattamonas nauphoetae</name>
    <dbReference type="NCBI Taxonomy" id="2049346"/>
    <lineage>
        <taxon>Eukaryota</taxon>
        <taxon>Metamonada</taxon>
        <taxon>Preaxostyla</taxon>
        <taxon>Oxymonadida</taxon>
        <taxon>Blattamonas</taxon>
    </lineage>
</organism>
<evidence type="ECO:0000259" key="2">
    <source>
        <dbReference type="Pfam" id="PF00248"/>
    </source>
</evidence>
<dbReference type="EMBL" id="JARBJD010000441">
    <property type="protein sequence ID" value="KAK2942024.1"/>
    <property type="molecule type" value="Genomic_DNA"/>
</dbReference>
<gene>
    <name evidence="3" type="ORF">BLNAU_23063</name>
</gene>
<dbReference type="Pfam" id="PF00248">
    <property type="entry name" value="Aldo_ket_red"/>
    <property type="match status" value="1"/>
</dbReference>
<proteinExistence type="predicted"/>
<feature type="domain" description="NADP-dependent oxidoreductase" evidence="2">
    <location>
        <begin position="16"/>
        <end position="323"/>
    </location>
</feature>
<comment type="caution">
    <text evidence="3">The sequence shown here is derived from an EMBL/GenBank/DDBJ whole genome shotgun (WGS) entry which is preliminary data.</text>
</comment>
<name>A0ABQ9WSG6_9EUKA</name>
<protein>
    <submittedName>
        <fullName evidence="3">Aldo/keto reductase</fullName>
    </submittedName>
</protein>
<keyword evidence="1" id="KW-0560">Oxidoreductase</keyword>
<sequence>MQYFSVPGCSKSLSSMALGTQDFTLKGKEQWFRLMDEYVKQGGCIIDTARMYGNFEAEKVIGEWLRLNPEMLSRVFIVTKGCLFDTTSSLKSKGWSGKPLSRAQILNDLEESLKDLDIPKVDAFLLHRDAENAPIPELFDTLHELRLEQKIDCYGVSNWTQDRTRQANEYCKSKGYAPIAINSPAFSVPHVTESQYAGCLHATPEYIKWNVDQGIIPLCWAPNATGFMSGRITKTETGKIQTDMSLDGAFKRTYFSPTNWLRLAVARRMAEEKKASVSQIALRFVMSFSGQVPVIPILGCHRIETLDDCVKAMDGVLTKEEQEALLVEEK</sequence>
<keyword evidence="4" id="KW-1185">Reference proteome</keyword>
<dbReference type="Proteomes" id="UP001281761">
    <property type="component" value="Unassembled WGS sequence"/>
</dbReference>
<evidence type="ECO:0000256" key="1">
    <source>
        <dbReference type="ARBA" id="ARBA00023002"/>
    </source>
</evidence>
<dbReference type="InterPro" id="IPR036812">
    <property type="entry name" value="NAD(P)_OxRdtase_dom_sf"/>
</dbReference>
<accession>A0ABQ9WSG6</accession>
<dbReference type="PANTHER" id="PTHR43364">
    <property type="entry name" value="NADH-SPECIFIC METHYLGLYOXAL REDUCTASE-RELATED"/>
    <property type="match status" value="1"/>
</dbReference>
<dbReference type="InterPro" id="IPR050523">
    <property type="entry name" value="AKR_Detox_Biosynth"/>
</dbReference>
<dbReference type="Gene3D" id="3.20.20.100">
    <property type="entry name" value="NADP-dependent oxidoreductase domain"/>
    <property type="match status" value="1"/>
</dbReference>